<dbReference type="SUPFAM" id="SSF160544">
    <property type="entry name" value="EscU C-terminal domain-like"/>
    <property type="match status" value="1"/>
</dbReference>
<dbReference type="OrthoDB" id="5244399at2"/>
<gene>
    <name evidence="2" type="ORF">AE618_19630</name>
</gene>
<protein>
    <submittedName>
        <fullName evidence="2">Type III secretion protein</fullName>
    </submittedName>
</protein>
<organism evidence="2 3">
    <name type="scientific">Bosea vaviloviae</name>
    <dbReference type="NCBI Taxonomy" id="1526658"/>
    <lineage>
        <taxon>Bacteria</taxon>
        <taxon>Pseudomonadati</taxon>
        <taxon>Pseudomonadota</taxon>
        <taxon>Alphaproteobacteria</taxon>
        <taxon>Hyphomicrobiales</taxon>
        <taxon>Boseaceae</taxon>
        <taxon>Bosea</taxon>
    </lineage>
</organism>
<dbReference type="GO" id="GO:0009306">
    <property type="term" value="P:protein secretion"/>
    <property type="evidence" value="ECO:0007669"/>
    <property type="project" value="InterPro"/>
</dbReference>
<dbReference type="Gene3D" id="3.40.1690.10">
    <property type="entry name" value="secretion proteins EscU"/>
    <property type="match status" value="1"/>
</dbReference>
<comment type="similarity">
    <text evidence="1">Belongs to the type III secretion exporter family.</text>
</comment>
<evidence type="ECO:0000313" key="2">
    <source>
        <dbReference type="EMBL" id="KPH78999.1"/>
    </source>
</evidence>
<evidence type="ECO:0000256" key="1">
    <source>
        <dbReference type="ARBA" id="ARBA00010690"/>
    </source>
</evidence>
<dbReference type="AlphaFoldDB" id="A0A0N1N165"/>
<dbReference type="PANTHER" id="PTHR30531:SF12">
    <property type="entry name" value="FLAGELLAR BIOSYNTHETIC PROTEIN FLHB"/>
    <property type="match status" value="1"/>
</dbReference>
<dbReference type="GO" id="GO:0005886">
    <property type="term" value="C:plasma membrane"/>
    <property type="evidence" value="ECO:0007669"/>
    <property type="project" value="TreeGrafter"/>
</dbReference>
<dbReference type="Proteomes" id="UP000037822">
    <property type="component" value="Unassembled WGS sequence"/>
</dbReference>
<accession>A0A0N1N165</accession>
<dbReference type="EMBL" id="LGSZ01000052">
    <property type="protein sequence ID" value="KPH78999.1"/>
    <property type="molecule type" value="Genomic_DNA"/>
</dbReference>
<dbReference type="InterPro" id="IPR006135">
    <property type="entry name" value="T3SS_substrate_exporter"/>
</dbReference>
<dbReference type="InterPro" id="IPR029025">
    <property type="entry name" value="T3SS_substrate_exporter_C"/>
</dbReference>
<dbReference type="Pfam" id="PF01312">
    <property type="entry name" value="Bac_export_2"/>
    <property type="match status" value="1"/>
</dbReference>
<sequence>MTTAPDRPSPNKIAVALEYDGQGAPRVTAKGRGELAQRIIETGREHDVAIEENAVLAQALSAVELDDQIPEELYRATAQVIAFVLSLRGEMRRLRPAGRSS</sequence>
<reference evidence="2 3" key="1">
    <citation type="submission" date="2015-07" db="EMBL/GenBank/DDBJ databases">
        <title>Whole genome sequencing of Bosea vaviloviae isolated from cave pool.</title>
        <authorList>
            <person name="Tan N.E.H."/>
            <person name="Lee Y.P."/>
            <person name="Gan H.M."/>
            <person name="Barton H."/>
            <person name="Savka M.A."/>
        </authorList>
    </citation>
    <scope>NUCLEOTIDE SEQUENCE [LARGE SCALE GENOMIC DNA]</scope>
    <source>
        <strain evidence="2 3">SD260</strain>
    </source>
</reference>
<dbReference type="PATRIC" id="fig|1526658.3.peg.491"/>
<name>A0A0N1N165_9HYPH</name>
<evidence type="ECO:0000313" key="3">
    <source>
        <dbReference type="Proteomes" id="UP000037822"/>
    </source>
</evidence>
<comment type="caution">
    <text evidence="2">The sequence shown here is derived from an EMBL/GenBank/DDBJ whole genome shotgun (WGS) entry which is preliminary data.</text>
</comment>
<keyword evidence="3" id="KW-1185">Reference proteome</keyword>
<dbReference type="RefSeq" id="WP_054210761.1">
    <property type="nucleotide sequence ID" value="NZ_LGSZ01000052.1"/>
</dbReference>
<proteinExistence type="inferred from homology"/>
<dbReference type="PANTHER" id="PTHR30531">
    <property type="entry name" value="FLAGELLAR BIOSYNTHETIC PROTEIN FLHB"/>
    <property type="match status" value="1"/>
</dbReference>